<feature type="transmembrane region" description="Helical" evidence="1">
    <location>
        <begin position="188"/>
        <end position="205"/>
    </location>
</feature>
<evidence type="ECO:0008006" key="4">
    <source>
        <dbReference type="Google" id="ProtNLM"/>
    </source>
</evidence>
<proteinExistence type="predicted"/>
<dbReference type="STRING" id="1805376.AUK05_02965"/>
<dbReference type="Proteomes" id="UP000182344">
    <property type="component" value="Unassembled WGS sequence"/>
</dbReference>
<feature type="transmembrane region" description="Helical" evidence="1">
    <location>
        <begin position="245"/>
        <end position="270"/>
    </location>
</feature>
<reference evidence="2 3" key="1">
    <citation type="journal article" date="2016" name="Environ. Microbiol.">
        <title>Genomic resolution of a cold subsurface aquifer community provides metabolic insights for novel microbes adapted to high CO concentrations.</title>
        <authorList>
            <person name="Probst A.J."/>
            <person name="Castelle C.J."/>
            <person name="Singh A."/>
            <person name="Brown C.T."/>
            <person name="Anantharaman K."/>
            <person name="Sharon I."/>
            <person name="Hug L.A."/>
            <person name="Burstein D."/>
            <person name="Emerson J.B."/>
            <person name="Thomas B.C."/>
            <person name="Banfield J.F."/>
        </authorList>
    </citation>
    <scope>NUCLEOTIDE SEQUENCE [LARGE SCALE GENOMIC DNA]</scope>
    <source>
        <strain evidence="2">CG2_30_35_20</strain>
    </source>
</reference>
<feature type="transmembrane region" description="Helical" evidence="1">
    <location>
        <begin position="124"/>
        <end position="140"/>
    </location>
</feature>
<evidence type="ECO:0000256" key="1">
    <source>
        <dbReference type="SAM" id="Phobius"/>
    </source>
</evidence>
<feature type="transmembrane region" description="Helical" evidence="1">
    <location>
        <begin position="6"/>
        <end position="23"/>
    </location>
</feature>
<dbReference type="AlphaFoldDB" id="A0A1J5HN27"/>
<sequence length="464" mass="53764">MIKKHWGLIVIILVAIFWRFWNFDNRWVLNQDQARDAIIGLYALRHNIWPEIGSPSSAGPFNFGPWYDWLIMFWEKVIPTINGPWIGFAMMSVVSVILYYLTGGWIAGILAAVAVGQVENAPDMLNTVIVGFSSGLAWWGTKKLIKTDKWKWGIVVGAGVGLSINFHFQSLGLLAILVAIIIFDIKKIFGLGLGLLISFLPLIVFDIKRNGMWINSVIEYYTVGVNRFYVPVRWLTEIRDFWPQLFGSITVGINNFGYIWLILGLILMIKKTKVDRFWWILMVIFLIDIFLMRNYKGVRSREYMIVFHGMIILICSWIVGEYYKLNKYVGLLILGIVVSLAGVKNRQNIKQNPSQAQAVLEIKEELENGLKPFRTKDDNKIYFEQYQQSDMISMPMFYLYYRENRVGNAGTKISFCDGNRYICPKGEIINKNKYFIYINSRESWDKLTGENIYDRLMVNYGVKN</sequence>
<evidence type="ECO:0000313" key="2">
    <source>
        <dbReference type="EMBL" id="OIP86725.1"/>
    </source>
</evidence>
<comment type="caution">
    <text evidence="2">The sequence shown here is derived from an EMBL/GenBank/DDBJ whole genome shotgun (WGS) entry which is preliminary data.</text>
</comment>
<keyword evidence="1" id="KW-0472">Membrane</keyword>
<feature type="transmembrane region" description="Helical" evidence="1">
    <location>
        <begin position="152"/>
        <end position="182"/>
    </location>
</feature>
<gene>
    <name evidence="2" type="ORF">AUK05_02965</name>
</gene>
<evidence type="ECO:0000313" key="3">
    <source>
        <dbReference type="Proteomes" id="UP000182344"/>
    </source>
</evidence>
<accession>A0A1J5HN27</accession>
<name>A0A1J5HN27_9BACT</name>
<protein>
    <recommendedName>
        <fullName evidence="4">Glycosyltransferase RgtA/B/C/D-like domain-containing protein</fullName>
    </recommendedName>
</protein>
<organism evidence="2 3">
    <name type="scientific">Candidatus Shapirobacteria bacterium CG2_30_35_20</name>
    <dbReference type="NCBI Taxonomy" id="1805376"/>
    <lineage>
        <taxon>Bacteria</taxon>
        <taxon>Candidatus Shapironibacteriota</taxon>
    </lineage>
</organism>
<keyword evidence="1" id="KW-0812">Transmembrane</keyword>
<dbReference type="EMBL" id="MNZO01000044">
    <property type="protein sequence ID" value="OIP86725.1"/>
    <property type="molecule type" value="Genomic_DNA"/>
</dbReference>
<feature type="transmembrane region" description="Helical" evidence="1">
    <location>
        <begin position="276"/>
        <end position="291"/>
    </location>
</feature>
<feature type="transmembrane region" description="Helical" evidence="1">
    <location>
        <begin position="97"/>
        <end position="118"/>
    </location>
</feature>
<keyword evidence="1" id="KW-1133">Transmembrane helix</keyword>
<feature type="transmembrane region" description="Helical" evidence="1">
    <location>
        <begin position="325"/>
        <end position="343"/>
    </location>
</feature>
<feature type="transmembrane region" description="Helical" evidence="1">
    <location>
        <begin position="303"/>
        <end position="319"/>
    </location>
</feature>